<sequence length="377" mass="40172">MLQLSSAARGLFLLGASAALALPATAQSTKTPKYSNEFLNIGVGARALGMGKVQVSLADNATAGYWNPAGLVNQTHKYDGVLMHSELFAGVVKNDYGAFSMPLDDKSAIGVSVMRLGVDNIADTRNLINEYGYIDYSKIELFSVADYALLLSYARKLGSVEGLSVGANGKIIYRNIGKFANGYGFGIDAGVQYNHKGWNLGLMARDITTTFTQWTINAEEYTKGVNSTVANGNDAIPTNSAEITLPRFVLGAGRRFTLPKQFTALVAVDLETTTDGERNTPISTKALSVDPRVGIELGYKDLVFLRGGAGNYQQIQDFSANSSGTYDSSWKGQYSLGAGVAVSGLRVDLALSRLAVEKLGSSSQTNSLIVSLGYGFK</sequence>
<name>A0ABS0IHC4_9BACT</name>
<dbReference type="SUPFAM" id="SSF56935">
    <property type="entry name" value="Porins"/>
    <property type="match status" value="1"/>
</dbReference>
<evidence type="ECO:0000313" key="3">
    <source>
        <dbReference type="Proteomes" id="UP000597617"/>
    </source>
</evidence>
<protein>
    <submittedName>
        <fullName evidence="2">PorV/PorQ family protein</fullName>
    </submittedName>
</protein>
<organism evidence="2 3">
    <name type="scientific">Hymenobacter jeongseonensis</name>
    <dbReference type="NCBI Taxonomy" id="2791027"/>
    <lineage>
        <taxon>Bacteria</taxon>
        <taxon>Pseudomonadati</taxon>
        <taxon>Bacteroidota</taxon>
        <taxon>Cytophagia</taxon>
        <taxon>Cytophagales</taxon>
        <taxon>Hymenobacteraceae</taxon>
        <taxon>Hymenobacter</taxon>
    </lineage>
</organism>
<dbReference type="NCBIfam" id="NF033709">
    <property type="entry name" value="PorV_fam"/>
    <property type="match status" value="1"/>
</dbReference>
<dbReference type="RefSeq" id="WP_196282147.1">
    <property type="nucleotide sequence ID" value="NZ_JADQDQ010000004.1"/>
</dbReference>
<feature type="signal peptide" evidence="1">
    <location>
        <begin position="1"/>
        <end position="26"/>
    </location>
</feature>
<dbReference type="Proteomes" id="UP000597617">
    <property type="component" value="Unassembled WGS sequence"/>
</dbReference>
<dbReference type="Gene3D" id="2.40.160.60">
    <property type="entry name" value="Outer membrane protein transport protein (OMPP1/FadL/TodX)"/>
    <property type="match status" value="1"/>
</dbReference>
<keyword evidence="3" id="KW-1185">Reference proteome</keyword>
<reference evidence="2 3" key="1">
    <citation type="submission" date="2020-11" db="EMBL/GenBank/DDBJ databases">
        <authorList>
            <person name="Kim M.K."/>
        </authorList>
    </citation>
    <scope>NUCLEOTIDE SEQUENCE [LARGE SCALE GENOMIC DNA]</scope>
    <source>
        <strain evidence="2 3">BT683</strain>
    </source>
</reference>
<feature type="chain" id="PRO_5046974795" evidence="1">
    <location>
        <begin position="27"/>
        <end position="377"/>
    </location>
</feature>
<accession>A0ABS0IHC4</accession>
<comment type="caution">
    <text evidence="2">The sequence shown here is derived from an EMBL/GenBank/DDBJ whole genome shotgun (WGS) entry which is preliminary data.</text>
</comment>
<keyword evidence="1" id="KW-0732">Signal</keyword>
<evidence type="ECO:0000256" key="1">
    <source>
        <dbReference type="SAM" id="SignalP"/>
    </source>
</evidence>
<proteinExistence type="predicted"/>
<gene>
    <name evidence="2" type="ORF">I2I05_10195</name>
</gene>
<evidence type="ECO:0000313" key="2">
    <source>
        <dbReference type="EMBL" id="MBF9237764.1"/>
    </source>
</evidence>
<dbReference type="EMBL" id="JADQDQ010000004">
    <property type="protein sequence ID" value="MBF9237764.1"/>
    <property type="molecule type" value="Genomic_DNA"/>
</dbReference>